<evidence type="ECO:0000313" key="1">
    <source>
        <dbReference type="EMBL" id="PMD19290.1"/>
    </source>
</evidence>
<gene>
    <name evidence="1" type="ORF">NA56DRAFT_724918</name>
</gene>
<dbReference type="OrthoDB" id="73875at2759"/>
<reference evidence="1 2" key="1">
    <citation type="submission" date="2016-05" db="EMBL/GenBank/DDBJ databases">
        <title>A degradative enzymes factory behind the ericoid mycorrhizal symbiosis.</title>
        <authorList>
            <consortium name="DOE Joint Genome Institute"/>
            <person name="Martino E."/>
            <person name="Morin E."/>
            <person name="Grelet G."/>
            <person name="Kuo A."/>
            <person name="Kohler A."/>
            <person name="Daghino S."/>
            <person name="Barry K."/>
            <person name="Choi C."/>
            <person name="Cichocki N."/>
            <person name="Clum A."/>
            <person name="Copeland A."/>
            <person name="Hainaut M."/>
            <person name="Haridas S."/>
            <person name="Labutti K."/>
            <person name="Lindquist E."/>
            <person name="Lipzen A."/>
            <person name="Khouja H.-R."/>
            <person name="Murat C."/>
            <person name="Ohm R."/>
            <person name="Olson A."/>
            <person name="Spatafora J."/>
            <person name="Veneault-Fourrey C."/>
            <person name="Henrissat B."/>
            <person name="Grigoriev I."/>
            <person name="Martin F."/>
            <person name="Perotto S."/>
        </authorList>
    </citation>
    <scope>NUCLEOTIDE SEQUENCE [LARGE SCALE GENOMIC DNA]</scope>
    <source>
        <strain evidence="1 2">UAMH 7357</strain>
    </source>
</reference>
<dbReference type="EMBL" id="KZ613490">
    <property type="protein sequence ID" value="PMD19290.1"/>
    <property type="molecule type" value="Genomic_DNA"/>
</dbReference>
<organism evidence="1 2">
    <name type="scientific">Hyaloscypha hepaticicola</name>
    <dbReference type="NCBI Taxonomy" id="2082293"/>
    <lineage>
        <taxon>Eukaryota</taxon>
        <taxon>Fungi</taxon>
        <taxon>Dikarya</taxon>
        <taxon>Ascomycota</taxon>
        <taxon>Pezizomycotina</taxon>
        <taxon>Leotiomycetes</taxon>
        <taxon>Helotiales</taxon>
        <taxon>Hyaloscyphaceae</taxon>
        <taxon>Hyaloscypha</taxon>
    </lineage>
</organism>
<name>A0A2J6PZ21_9HELO</name>
<keyword evidence="2" id="KW-1185">Reference proteome</keyword>
<dbReference type="STRING" id="1745343.A0A2J6PZ21"/>
<dbReference type="AlphaFoldDB" id="A0A2J6PZ21"/>
<evidence type="ECO:0000313" key="2">
    <source>
        <dbReference type="Proteomes" id="UP000235672"/>
    </source>
</evidence>
<proteinExistence type="predicted"/>
<dbReference type="Proteomes" id="UP000235672">
    <property type="component" value="Unassembled WGS sequence"/>
</dbReference>
<accession>A0A2J6PZ21</accession>
<protein>
    <submittedName>
        <fullName evidence="1">Uncharacterized protein</fullName>
    </submittedName>
</protein>
<sequence length="281" mass="31317">MEKDPEKQYTQWLRFLPQRDNNGGGKLWINKCDKAKSQIKKEGGPTNNLVCTEYVSSLYTVTGFSLIFQNTGAASGRITNNPCLPTILTPDAGYALMTNDKWYGDNVVAGYDPANFEAAPIAALTQGLKMPKNQPRRWLDEEPMLENSWASLQPVVHEILSQRSPSEYIPTQKLDIDPESIMVDEWNSTRKATPKELWEAYGFFKCQKKGCPDERKAAGLELEEDEMERLVQATVEVLASTTVAAGFLPSVSIPSITAAPGKRTFVQQRMITSVQPTHTVV</sequence>